<keyword evidence="2" id="KW-1185">Reference proteome</keyword>
<accession>A0A8J2KT94</accession>
<gene>
    <name evidence="1" type="ORF">AFUS01_LOCUS31932</name>
</gene>
<proteinExistence type="predicted"/>
<dbReference type="EMBL" id="CAJVCH010516591">
    <property type="protein sequence ID" value="CAG7821602.1"/>
    <property type="molecule type" value="Genomic_DNA"/>
</dbReference>
<evidence type="ECO:0000313" key="1">
    <source>
        <dbReference type="EMBL" id="CAG7821602.1"/>
    </source>
</evidence>
<reference evidence="1" key="1">
    <citation type="submission" date="2021-06" db="EMBL/GenBank/DDBJ databases">
        <authorList>
            <person name="Hodson N. C."/>
            <person name="Mongue J. A."/>
            <person name="Jaron S. K."/>
        </authorList>
    </citation>
    <scope>NUCLEOTIDE SEQUENCE</scope>
</reference>
<feature type="non-terminal residue" evidence="1">
    <location>
        <position position="1"/>
    </location>
</feature>
<protein>
    <submittedName>
        <fullName evidence="1">Uncharacterized protein</fullName>
    </submittedName>
</protein>
<name>A0A8J2KT94_9HEXA</name>
<dbReference type="AlphaFoldDB" id="A0A8J2KT94"/>
<dbReference type="Proteomes" id="UP000708208">
    <property type="component" value="Unassembled WGS sequence"/>
</dbReference>
<evidence type="ECO:0000313" key="2">
    <source>
        <dbReference type="Proteomes" id="UP000708208"/>
    </source>
</evidence>
<organism evidence="1 2">
    <name type="scientific">Allacma fusca</name>
    <dbReference type="NCBI Taxonomy" id="39272"/>
    <lineage>
        <taxon>Eukaryota</taxon>
        <taxon>Metazoa</taxon>
        <taxon>Ecdysozoa</taxon>
        <taxon>Arthropoda</taxon>
        <taxon>Hexapoda</taxon>
        <taxon>Collembola</taxon>
        <taxon>Symphypleona</taxon>
        <taxon>Sminthuridae</taxon>
        <taxon>Allacma</taxon>
    </lineage>
</organism>
<sequence>SRHSVVFWKSLILPKCEKIFSETMETPDSVVPGRIIGSSSVFPEGWAAFLFKSIELLIFCVRIAFSLIGFSWKSRVMSDAEGPVQEPCVPVSVSMMERTLWRDLEQYPSTGHFPIEQYAKGVRISITVSEKRVHMFRRCLTSGPIRKFDEATLVVSFMVYILFT</sequence>
<comment type="caution">
    <text evidence="1">The sequence shown here is derived from an EMBL/GenBank/DDBJ whole genome shotgun (WGS) entry which is preliminary data.</text>
</comment>